<proteinExistence type="predicted"/>
<evidence type="ECO:0000256" key="3">
    <source>
        <dbReference type="ARBA" id="ARBA00022692"/>
    </source>
</evidence>
<dbReference type="Proteomes" id="UP000502179">
    <property type="component" value="Chromosome"/>
</dbReference>
<sequence>MKRLSFEELCRFYRQIERGLYFFLVLCLVMATIFTLGDIITSWHRFHLQGDTLGQIFFILDRVLLAMMLMEILHTILFTCEGHILTIEPFLVVGVMASVRRILIISLEIAHPPTEFISSQRFNQYMLELGVLAALIGVFILGIILLRRRGETA</sequence>
<keyword evidence="2" id="KW-1003">Cell membrane</keyword>
<evidence type="ECO:0000256" key="2">
    <source>
        <dbReference type="ARBA" id="ARBA00022475"/>
    </source>
</evidence>
<accession>A0A6G7PXP7</accession>
<evidence type="ECO:0000256" key="1">
    <source>
        <dbReference type="ARBA" id="ARBA00004651"/>
    </source>
</evidence>
<dbReference type="AlphaFoldDB" id="A0A6G7PXP7"/>
<keyword evidence="5" id="KW-0472">Membrane</keyword>
<dbReference type="InterPro" id="IPR020948">
    <property type="entry name" value="P_starv_induced_PsiE-like"/>
</dbReference>
<gene>
    <name evidence="6" type="ORF">G4V39_09355</name>
</gene>
<dbReference type="RefSeq" id="WP_166032681.1">
    <property type="nucleotide sequence ID" value="NZ_CP048877.1"/>
</dbReference>
<keyword evidence="4" id="KW-1133">Transmembrane helix</keyword>
<protein>
    <submittedName>
        <fullName evidence="6">Uncharacterized protein</fullName>
    </submittedName>
</protein>
<name>A0A6G7PXP7_9BACT</name>
<dbReference type="KEGG" id="tav:G4V39_09355"/>
<dbReference type="EMBL" id="CP048877">
    <property type="protein sequence ID" value="QIJ72464.1"/>
    <property type="molecule type" value="Genomic_DNA"/>
</dbReference>
<dbReference type="GO" id="GO:0005886">
    <property type="term" value="C:plasma membrane"/>
    <property type="evidence" value="ECO:0007669"/>
    <property type="project" value="UniProtKB-SubCell"/>
</dbReference>
<evidence type="ECO:0000313" key="7">
    <source>
        <dbReference type="Proteomes" id="UP000502179"/>
    </source>
</evidence>
<dbReference type="Pfam" id="PF06146">
    <property type="entry name" value="PsiE"/>
    <property type="match status" value="1"/>
</dbReference>
<keyword evidence="3" id="KW-0812">Transmembrane</keyword>
<evidence type="ECO:0000256" key="5">
    <source>
        <dbReference type="ARBA" id="ARBA00023136"/>
    </source>
</evidence>
<evidence type="ECO:0000256" key="4">
    <source>
        <dbReference type="ARBA" id="ARBA00022989"/>
    </source>
</evidence>
<keyword evidence="7" id="KW-1185">Reference proteome</keyword>
<organism evidence="6 7">
    <name type="scientific">Thermosulfuriphilus ammonigenes</name>
    <dbReference type="NCBI Taxonomy" id="1936021"/>
    <lineage>
        <taxon>Bacteria</taxon>
        <taxon>Pseudomonadati</taxon>
        <taxon>Thermodesulfobacteriota</taxon>
        <taxon>Thermodesulfobacteria</taxon>
        <taxon>Thermodesulfobacteriales</taxon>
        <taxon>Thermodesulfobacteriaceae</taxon>
        <taxon>Thermosulfuriphilus</taxon>
    </lineage>
</organism>
<comment type="subcellular location">
    <subcellularLocation>
        <location evidence="1">Cell membrane</location>
        <topology evidence="1">Multi-pass membrane protein</topology>
    </subcellularLocation>
</comment>
<evidence type="ECO:0000313" key="6">
    <source>
        <dbReference type="EMBL" id="QIJ72464.1"/>
    </source>
</evidence>
<reference evidence="6 7" key="1">
    <citation type="submission" date="2020-02" db="EMBL/GenBank/DDBJ databases">
        <title>Genome analysis of Thermosulfuriphilus ammonigenes ST65T, an anaerobic thermophilic chemolithoautotrophic bacterium isolated from a deep-sea hydrothermal vent.</title>
        <authorList>
            <person name="Slobodkina G."/>
            <person name="Allioux M."/>
            <person name="Merkel A."/>
            <person name="Alain K."/>
            <person name="Jebbar M."/>
            <person name="Slobodkin A."/>
        </authorList>
    </citation>
    <scope>NUCLEOTIDE SEQUENCE [LARGE SCALE GENOMIC DNA]</scope>
    <source>
        <strain evidence="6 7">ST65</strain>
    </source>
</reference>